<dbReference type="AlphaFoldDB" id="G3ICC0"/>
<dbReference type="InParanoid" id="G3ICC0"/>
<evidence type="ECO:0000313" key="2">
    <source>
        <dbReference type="EMBL" id="EGW11948.1"/>
    </source>
</evidence>
<evidence type="ECO:0000256" key="1">
    <source>
        <dbReference type="SAM" id="MobiDB-lite"/>
    </source>
</evidence>
<gene>
    <name evidence="2" type="ORF">I79_021313</name>
</gene>
<proteinExistence type="predicted"/>
<organism evidence="2 3">
    <name type="scientific">Cricetulus griseus</name>
    <name type="common">Chinese hamster</name>
    <name type="synonym">Cricetulus barabensis griseus</name>
    <dbReference type="NCBI Taxonomy" id="10029"/>
    <lineage>
        <taxon>Eukaryota</taxon>
        <taxon>Metazoa</taxon>
        <taxon>Chordata</taxon>
        <taxon>Craniata</taxon>
        <taxon>Vertebrata</taxon>
        <taxon>Euteleostomi</taxon>
        <taxon>Mammalia</taxon>
        <taxon>Eutheria</taxon>
        <taxon>Euarchontoglires</taxon>
        <taxon>Glires</taxon>
        <taxon>Rodentia</taxon>
        <taxon>Myomorpha</taxon>
        <taxon>Muroidea</taxon>
        <taxon>Cricetidae</taxon>
        <taxon>Cricetinae</taxon>
        <taxon>Cricetulus</taxon>
    </lineage>
</organism>
<sequence length="69" mass="7428">MPEDAAEVPPPPSPAPVGTHSSRLSPEPPKHGGRRSSPEPDSLSRAQAQSRKGVQRRGREEKVETSPRP</sequence>
<accession>G3ICC0</accession>
<name>G3ICC0_CRIGR</name>
<protein>
    <submittedName>
        <fullName evidence="2">Uncharacterized protein</fullName>
    </submittedName>
</protein>
<feature type="compositionally biased region" description="Basic and acidic residues" evidence="1">
    <location>
        <begin position="57"/>
        <end position="69"/>
    </location>
</feature>
<feature type="region of interest" description="Disordered" evidence="1">
    <location>
        <begin position="1"/>
        <end position="69"/>
    </location>
</feature>
<reference evidence="3" key="1">
    <citation type="journal article" date="2011" name="Nat. Biotechnol.">
        <title>The genomic sequence of the Chinese hamster ovary (CHO)-K1 cell line.</title>
        <authorList>
            <person name="Xu X."/>
            <person name="Nagarajan H."/>
            <person name="Lewis N.E."/>
            <person name="Pan S."/>
            <person name="Cai Z."/>
            <person name="Liu X."/>
            <person name="Chen W."/>
            <person name="Xie M."/>
            <person name="Wang W."/>
            <person name="Hammond S."/>
            <person name="Andersen M.R."/>
            <person name="Neff N."/>
            <person name="Passarelli B."/>
            <person name="Koh W."/>
            <person name="Fan H.C."/>
            <person name="Wang J."/>
            <person name="Gui Y."/>
            <person name="Lee K.H."/>
            <person name="Betenbaugh M.J."/>
            <person name="Quake S.R."/>
            <person name="Famili I."/>
            <person name="Palsson B.O."/>
            <person name="Wang J."/>
        </authorList>
    </citation>
    <scope>NUCLEOTIDE SEQUENCE [LARGE SCALE GENOMIC DNA]</scope>
    <source>
        <strain evidence="3">CHO K1 cell line</strain>
    </source>
</reference>
<dbReference type="EMBL" id="JH001907">
    <property type="protein sequence ID" value="EGW11948.1"/>
    <property type="molecule type" value="Genomic_DNA"/>
</dbReference>
<evidence type="ECO:0000313" key="3">
    <source>
        <dbReference type="Proteomes" id="UP000001075"/>
    </source>
</evidence>
<dbReference type="Proteomes" id="UP000001075">
    <property type="component" value="Unassembled WGS sequence"/>
</dbReference>